<dbReference type="GeneID" id="23462655"/>
<accession>A0A0B5IY43</accession>
<dbReference type="Proteomes" id="UP000202511">
    <property type="component" value="Segment"/>
</dbReference>
<sequence length="108" mass="11802">MSTRRVRPLPSHPKVCPTNCAFFIFIFFASFVSDPFGDGLPFVRARATDANGTAVDGSAMAVRFGALVEIKSDGSVARTLRLDTGNLFFAIALLPFCPDGVHWRACRY</sequence>
<organism evidence="1 2">
    <name type="scientific">Pandoravirus inopinatum</name>
    <dbReference type="NCBI Taxonomy" id="1605721"/>
    <lineage>
        <taxon>Viruses</taxon>
        <taxon>Pandoravirus</taxon>
    </lineage>
</organism>
<dbReference type="KEGG" id="vg:23462655"/>
<dbReference type="RefSeq" id="YP_009119973.1">
    <property type="nucleotide sequence ID" value="NC_026440.1"/>
</dbReference>
<protein>
    <submittedName>
        <fullName evidence="1">Uncharacterized protein</fullName>
    </submittedName>
</protein>
<name>A0A0B5IY43_9VIRU</name>
<dbReference type="EMBL" id="KP136319">
    <property type="protein sequence ID" value="AJF97738.1"/>
    <property type="molecule type" value="Genomic_DNA"/>
</dbReference>
<evidence type="ECO:0000313" key="1">
    <source>
        <dbReference type="EMBL" id="AJF97738.1"/>
    </source>
</evidence>
<reference evidence="1 2" key="1">
    <citation type="journal article" date="2015" name="Parasitol. Res.">
        <title>Viruses in close associations with free-living amoebae.</title>
        <authorList>
            <person name="Scheid P."/>
        </authorList>
    </citation>
    <scope>NUCLEOTIDE SEQUENCE [LARGE SCALE GENOMIC DNA]</scope>
    <source>
        <strain evidence="1">KlaHel</strain>
    </source>
</reference>
<evidence type="ECO:0000313" key="2">
    <source>
        <dbReference type="Proteomes" id="UP000202511"/>
    </source>
</evidence>
<proteinExistence type="predicted"/>